<dbReference type="InterPro" id="IPR003850">
    <property type="entry name" value="PurS"/>
</dbReference>
<evidence type="ECO:0000313" key="6">
    <source>
        <dbReference type="EMBL" id="SVB35781.1"/>
    </source>
</evidence>
<keyword evidence="1" id="KW-0963">Cytoplasm</keyword>
<dbReference type="AlphaFoldDB" id="A0A382DDM9"/>
<gene>
    <name evidence="6" type="ORF">METZ01_LOCUS188635</name>
</gene>
<name>A0A382DDM9_9ZZZZ</name>
<keyword evidence="5" id="KW-0067">ATP-binding</keyword>
<dbReference type="SUPFAM" id="SSF82697">
    <property type="entry name" value="PurS-like"/>
    <property type="match status" value="1"/>
</dbReference>
<dbReference type="NCBIfam" id="TIGR00302">
    <property type="entry name" value="phosphoribosylformylglycinamidine synthase subunit PurS"/>
    <property type="match status" value="1"/>
</dbReference>
<dbReference type="Gene3D" id="3.30.1280.10">
    <property type="entry name" value="Phosphoribosylformylglycinamidine synthase subunit PurS"/>
    <property type="match status" value="1"/>
</dbReference>
<evidence type="ECO:0000256" key="5">
    <source>
        <dbReference type="ARBA" id="ARBA00022840"/>
    </source>
</evidence>
<evidence type="ECO:0000256" key="3">
    <source>
        <dbReference type="ARBA" id="ARBA00022741"/>
    </source>
</evidence>
<organism evidence="6">
    <name type="scientific">marine metagenome</name>
    <dbReference type="NCBI Taxonomy" id="408172"/>
    <lineage>
        <taxon>unclassified sequences</taxon>
        <taxon>metagenomes</taxon>
        <taxon>ecological metagenomes</taxon>
    </lineage>
</organism>
<dbReference type="GO" id="GO:0016874">
    <property type="term" value="F:ligase activity"/>
    <property type="evidence" value="ECO:0007669"/>
    <property type="project" value="UniProtKB-KW"/>
</dbReference>
<protein>
    <recommendedName>
        <fullName evidence="7">Phosphoribosylformylglycinamidine synthase, purS protein</fullName>
    </recommendedName>
</protein>
<dbReference type="HAMAP" id="MF_01926">
    <property type="entry name" value="PurS"/>
    <property type="match status" value="1"/>
</dbReference>
<dbReference type="GO" id="GO:0005524">
    <property type="term" value="F:ATP binding"/>
    <property type="evidence" value="ECO:0007669"/>
    <property type="project" value="UniProtKB-KW"/>
</dbReference>
<evidence type="ECO:0000256" key="4">
    <source>
        <dbReference type="ARBA" id="ARBA00022755"/>
    </source>
</evidence>
<proteinExistence type="inferred from homology"/>
<evidence type="ECO:0000256" key="1">
    <source>
        <dbReference type="ARBA" id="ARBA00022490"/>
    </source>
</evidence>
<dbReference type="PANTHER" id="PTHR34696:SF1">
    <property type="entry name" value="PHOSPHORIBOSYLFORMYLGLYCINAMIDINE SYNTHASE SUBUNIT PURS"/>
    <property type="match status" value="1"/>
</dbReference>
<accession>A0A382DDM9</accession>
<keyword evidence="2" id="KW-0436">Ligase</keyword>
<dbReference type="NCBIfam" id="NF004630">
    <property type="entry name" value="PRK05974.1"/>
    <property type="match status" value="1"/>
</dbReference>
<dbReference type="Pfam" id="PF02700">
    <property type="entry name" value="PurS"/>
    <property type="match status" value="1"/>
</dbReference>
<dbReference type="EMBL" id="UINC01038574">
    <property type="protein sequence ID" value="SVB35781.1"/>
    <property type="molecule type" value="Genomic_DNA"/>
</dbReference>
<evidence type="ECO:0008006" key="7">
    <source>
        <dbReference type="Google" id="ProtNLM"/>
    </source>
</evidence>
<dbReference type="InterPro" id="IPR036604">
    <property type="entry name" value="PurS-like_sf"/>
</dbReference>
<reference evidence="6" key="1">
    <citation type="submission" date="2018-05" db="EMBL/GenBank/DDBJ databases">
        <authorList>
            <person name="Lanie J.A."/>
            <person name="Ng W.-L."/>
            <person name="Kazmierczak K.M."/>
            <person name="Andrzejewski T.M."/>
            <person name="Davidsen T.M."/>
            <person name="Wayne K.J."/>
            <person name="Tettelin H."/>
            <person name="Glass J.I."/>
            <person name="Rusch D."/>
            <person name="Podicherti R."/>
            <person name="Tsui H.-C.T."/>
            <person name="Winkler M.E."/>
        </authorList>
    </citation>
    <scope>NUCLEOTIDE SEQUENCE</scope>
</reference>
<keyword evidence="4" id="KW-0658">Purine biosynthesis</keyword>
<evidence type="ECO:0000256" key="2">
    <source>
        <dbReference type="ARBA" id="ARBA00022598"/>
    </source>
</evidence>
<sequence>MFVARIKITLKPKVNDPQGQTVMDSLKTLGFLHVTGVRIGKYIEVCVDEVDREKADQQIRTMCDQLLANPIIEDFHYEMSPV</sequence>
<keyword evidence="3" id="KW-0547">Nucleotide-binding</keyword>
<dbReference type="PANTHER" id="PTHR34696">
    <property type="entry name" value="PHOSPHORIBOSYLFORMYLGLYCINAMIDINE SYNTHASE SUBUNIT PURS"/>
    <property type="match status" value="1"/>
</dbReference>
<dbReference type="GO" id="GO:0006164">
    <property type="term" value="P:purine nucleotide biosynthetic process"/>
    <property type="evidence" value="ECO:0007669"/>
    <property type="project" value="UniProtKB-KW"/>
</dbReference>